<dbReference type="EMBL" id="CVRL01000045">
    <property type="protein sequence ID" value="CRL12643.1"/>
    <property type="molecule type" value="Genomic_DNA"/>
</dbReference>
<dbReference type="Gene3D" id="3.30.1330.60">
    <property type="entry name" value="OmpA-like domain"/>
    <property type="match status" value="1"/>
</dbReference>
<evidence type="ECO:0000313" key="7">
    <source>
        <dbReference type="EMBL" id="CRL12643.1"/>
    </source>
</evidence>
<evidence type="ECO:0000256" key="5">
    <source>
        <dbReference type="SAM" id="Phobius"/>
    </source>
</evidence>
<comment type="subcellular location">
    <subcellularLocation>
        <location evidence="1">Membrane</location>
    </subcellularLocation>
</comment>
<feature type="compositionally biased region" description="Polar residues" evidence="4">
    <location>
        <begin position="85"/>
        <end position="114"/>
    </location>
</feature>
<protein>
    <submittedName>
        <fullName evidence="7">Chemotaxis protein MotB</fullName>
    </submittedName>
</protein>
<dbReference type="OrthoDB" id="7170686at2"/>
<keyword evidence="3 5" id="KW-0472">Membrane</keyword>
<keyword evidence="8" id="KW-1185">Reference proteome</keyword>
<feature type="domain" description="Motility protein B-like N-terminal" evidence="6">
    <location>
        <begin position="13"/>
        <end position="66"/>
    </location>
</feature>
<dbReference type="InterPro" id="IPR025713">
    <property type="entry name" value="MotB-like_N_dom"/>
</dbReference>
<dbReference type="Pfam" id="PF13677">
    <property type="entry name" value="MotB_plug"/>
    <property type="match status" value="1"/>
</dbReference>
<dbReference type="InterPro" id="IPR036737">
    <property type="entry name" value="OmpA-like_sf"/>
</dbReference>
<evidence type="ECO:0000256" key="3">
    <source>
        <dbReference type="ARBA" id="ARBA00023136"/>
    </source>
</evidence>
<dbReference type="GO" id="GO:0016020">
    <property type="term" value="C:membrane"/>
    <property type="evidence" value="ECO:0007669"/>
    <property type="project" value="UniProtKB-SubCell"/>
</dbReference>
<evidence type="ECO:0000313" key="8">
    <source>
        <dbReference type="Proteomes" id="UP000043764"/>
    </source>
</evidence>
<gene>
    <name evidence="7" type="primary">motB_2</name>
    <name evidence="7" type="ORF">NIT7321_03522</name>
</gene>
<dbReference type="SUPFAM" id="SSF103088">
    <property type="entry name" value="OmpA-like"/>
    <property type="match status" value="1"/>
</dbReference>
<dbReference type="PANTHER" id="PTHR30329">
    <property type="entry name" value="STATOR ELEMENT OF FLAGELLAR MOTOR COMPLEX"/>
    <property type="match status" value="1"/>
</dbReference>
<proteinExistence type="predicted"/>
<dbReference type="AlphaFoldDB" id="A0A0H5DGC2"/>
<dbReference type="Proteomes" id="UP000043764">
    <property type="component" value="Unassembled WGS sequence"/>
</dbReference>
<evidence type="ECO:0000256" key="1">
    <source>
        <dbReference type="ARBA" id="ARBA00004370"/>
    </source>
</evidence>
<dbReference type="STRING" id="481446.NIT7645_02845"/>
<feature type="region of interest" description="Disordered" evidence="4">
    <location>
        <begin position="81"/>
        <end position="126"/>
    </location>
</feature>
<dbReference type="PANTHER" id="PTHR30329:SF21">
    <property type="entry name" value="LIPOPROTEIN YIAD-RELATED"/>
    <property type="match status" value="1"/>
</dbReference>
<feature type="transmembrane region" description="Helical" evidence="5">
    <location>
        <begin position="30"/>
        <end position="49"/>
    </location>
</feature>
<sequence length="278" mass="30320">MSAQSNVAPIIIKKKKSGGGDGHHGGAWKVAYADFVTAMMAFFMLMWLLNATTEKQRKGLADYFSPSIPLSRVSGGGNGAFNGDSMFTEQIKPQNGTGASDTNPMDAQQAQGDTGVQDDQEREQTDETFRALAEELNGRGGESMVSLEMAQHIITRVTDEGLVIELFDTETSPLFKEGTPEPTLLFRDIIEMVARVTGVVENNIAVGGHTRSHPVVIANNPVWELSHARADMTRVMLESGGTKSKRIHRVTGHADRKLTDANPMAARNNRIEIVLLRK</sequence>
<organism evidence="7 8">
    <name type="scientific">Phaeobacter italicus</name>
    <dbReference type="NCBI Taxonomy" id="481446"/>
    <lineage>
        <taxon>Bacteria</taxon>
        <taxon>Pseudomonadati</taxon>
        <taxon>Pseudomonadota</taxon>
        <taxon>Alphaproteobacteria</taxon>
        <taxon>Rhodobacterales</taxon>
        <taxon>Roseobacteraceae</taxon>
        <taxon>Phaeobacter</taxon>
    </lineage>
</organism>
<evidence type="ECO:0000256" key="4">
    <source>
        <dbReference type="SAM" id="MobiDB-lite"/>
    </source>
</evidence>
<reference evidence="7 8" key="1">
    <citation type="submission" date="2015-05" db="EMBL/GenBank/DDBJ databases">
        <authorList>
            <person name="Rodrigo-Torres Lidia"/>
            <person name="Arahal R.David."/>
        </authorList>
    </citation>
    <scope>NUCLEOTIDE SEQUENCE [LARGE SCALE GENOMIC DNA]</scope>
    <source>
        <strain evidence="7 8">CECT 7321</strain>
    </source>
</reference>
<keyword evidence="5" id="KW-1133">Transmembrane helix</keyword>
<evidence type="ECO:0000256" key="2">
    <source>
        <dbReference type="ARBA" id="ARBA00022692"/>
    </source>
</evidence>
<dbReference type="GeneID" id="78398774"/>
<evidence type="ECO:0000259" key="6">
    <source>
        <dbReference type="Pfam" id="PF13677"/>
    </source>
</evidence>
<dbReference type="RefSeq" id="WP_008562411.1">
    <property type="nucleotide sequence ID" value="NZ_BSKQ01000001.1"/>
</dbReference>
<name>A0A0H5DGC2_9RHOB</name>
<keyword evidence="2 5" id="KW-0812">Transmembrane</keyword>
<accession>A0A0H5DGC2</accession>
<dbReference type="InterPro" id="IPR050330">
    <property type="entry name" value="Bact_OuterMem_StrucFunc"/>
</dbReference>